<sequence>MKRTQSVGTIVGELSFPTLQRGNALRDAPRHNCAPRCGFKAAPHHAAATPIPHAP</sequence>
<evidence type="ECO:0000313" key="2">
    <source>
        <dbReference type="Proteomes" id="UP000814010"/>
    </source>
</evidence>
<dbReference type="AntiFam" id="ANF00261">
    <property type="entry name" value="Protein of unknown function (DUF1534)"/>
</dbReference>
<reference evidence="1" key="1">
    <citation type="submission" date="2019-11" db="EMBL/GenBank/DDBJ databases">
        <title>Epiphytic Pseudomonas syringae from cherry orchards.</title>
        <authorList>
            <person name="Hulin M.T."/>
        </authorList>
    </citation>
    <scope>NUCLEOTIDE SEQUENCE</scope>
    <source>
        <strain evidence="1">PA-2-5E</strain>
    </source>
</reference>
<gene>
    <name evidence="1" type="ORF">GIV53_07520</name>
</gene>
<dbReference type="EMBL" id="WKAE01000054">
    <property type="protein sequence ID" value="MCF5629164.1"/>
    <property type="molecule type" value="Genomic_DNA"/>
</dbReference>
<dbReference type="AlphaFoldDB" id="A0A9Q4A2T0"/>
<dbReference type="Proteomes" id="UP000814010">
    <property type="component" value="Unassembled WGS sequence"/>
</dbReference>
<proteinExistence type="predicted"/>
<name>A0A9Q4A2T0_PSESX</name>
<organism evidence="1 2">
    <name type="scientific">Pseudomonas syringae</name>
    <dbReference type="NCBI Taxonomy" id="317"/>
    <lineage>
        <taxon>Bacteria</taxon>
        <taxon>Pseudomonadati</taxon>
        <taxon>Pseudomonadota</taxon>
        <taxon>Gammaproteobacteria</taxon>
        <taxon>Pseudomonadales</taxon>
        <taxon>Pseudomonadaceae</taxon>
        <taxon>Pseudomonas</taxon>
    </lineage>
</organism>
<protein>
    <submittedName>
        <fullName evidence="1">DUF1534 domain-containing protein</fullName>
    </submittedName>
</protein>
<accession>A0A9Q4A2T0</accession>
<comment type="caution">
    <text evidence="1">The sequence shown here is derived from an EMBL/GenBank/DDBJ whole genome shotgun (WGS) entry which is preliminary data.</text>
</comment>
<evidence type="ECO:0000313" key="1">
    <source>
        <dbReference type="EMBL" id="MCF5629164.1"/>
    </source>
</evidence>